<accession>A0A6D2IGX5</accession>
<evidence type="ECO:0000256" key="1">
    <source>
        <dbReference type="ARBA" id="ARBA00008068"/>
    </source>
</evidence>
<dbReference type="InterPro" id="IPR055378">
    <property type="entry name" value="GH3_C"/>
</dbReference>
<gene>
    <name evidence="5" type="ORF">MERR_LOCUS11620</name>
</gene>
<keyword evidence="2" id="KW-0436">Ligase</keyword>
<reference evidence="5" key="1">
    <citation type="submission" date="2020-01" db="EMBL/GenBank/DDBJ databases">
        <authorList>
            <person name="Mishra B."/>
        </authorList>
    </citation>
    <scope>NUCLEOTIDE SEQUENCE [LARGE SCALE GENOMIC DNA]</scope>
</reference>
<evidence type="ECO:0008006" key="7">
    <source>
        <dbReference type="Google" id="ProtNLM"/>
    </source>
</evidence>
<dbReference type="GO" id="GO:0005737">
    <property type="term" value="C:cytoplasm"/>
    <property type="evidence" value="ECO:0007669"/>
    <property type="project" value="TreeGrafter"/>
</dbReference>
<evidence type="ECO:0000256" key="2">
    <source>
        <dbReference type="ARBA" id="ARBA00022598"/>
    </source>
</evidence>
<evidence type="ECO:0000313" key="5">
    <source>
        <dbReference type="EMBL" id="CAA7024385.1"/>
    </source>
</evidence>
<dbReference type="Pfam" id="PF23571">
    <property type="entry name" value="GH3_M"/>
    <property type="match status" value="1"/>
</dbReference>
<evidence type="ECO:0000259" key="3">
    <source>
        <dbReference type="Pfam" id="PF23571"/>
    </source>
</evidence>
<comment type="similarity">
    <text evidence="1">Belongs to the IAA-amido conjugating enzyme family.</text>
</comment>
<evidence type="ECO:0000259" key="4">
    <source>
        <dbReference type="Pfam" id="PF23572"/>
    </source>
</evidence>
<dbReference type="Pfam" id="PF23572">
    <property type="entry name" value="GH3_C"/>
    <property type="match status" value="1"/>
</dbReference>
<dbReference type="Proteomes" id="UP000467841">
    <property type="component" value="Unassembled WGS sequence"/>
</dbReference>
<sequence>MDLEELTSKAKQIQEEMLEEILRVNANTEYLRRFLHGSTDKELFKKNVPVITYEDVKPYIERVANGEPSNRTFRHFKGVEDGKVLAFLNTRPLYKILSGIPVAPVITSFIMTDYFKNWSSKCYASPDQVILCTDNNQSIYCHLLCALVQREEIVSIFAPFASTVIQAIKFLENIRSGDLSEWITDRGCRDSVSVILRGPNLELADVIEHECSQKSWEGMITRLWPNIKFVQSIITGQISQYIPILEYYSNKLPLISVGYSSSETLLGVNVNPLCKPQDISYTFSPNMSYLEFQEEGNNDEIVDLVNVKIGCSYEVLVTNHFGIYRYRLGDILQVTGFYNTPPQFRFVRRKNMVISVFMEVTTEDDIMKALNRARVVLESSGLMLMGFTCYSDISTIPGHYDFYWELKAKNFEGIVKLGNKVMVKCCCVMEESFNALYRGFRNKNDSIGALEIRVVQEGTFDYLMEHFISEGGASASQYKTPICTNSPEVLAILEDRVVARFFSDKTPPL</sequence>
<dbReference type="PANTHER" id="PTHR31901:SF80">
    <property type="entry name" value="(RAPE) HYPOTHETICAL PROTEIN"/>
    <property type="match status" value="1"/>
</dbReference>
<dbReference type="EMBL" id="CACVBM020000888">
    <property type="protein sequence ID" value="CAA7024385.1"/>
    <property type="molecule type" value="Genomic_DNA"/>
</dbReference>
<keyword evidence="6" id="KW-1185">Reference proteome</keyword>
<dbReference type="AlphaFoldDB" id="A0A6D2IGX5"/>
<feature type="domain" description="GH3 C-terminal" evidence="4">
    <location>
        <begin position="365"/>
        <end position="488"/>
    </location>
</feature>
<dbReference type="OrthoDB" id="10004661at2759"/>
<dbReference type="GO" id="GO:0016881">
    <property type="term" value="F:acid-amino acid ligase activity"/>
    <property type="evidence" value="ECO:0007669"/>
    <property type="project" value="TreeGrafter"/>
</dbReference>
<proteinExistence type="inferred from homology"/>
<name>A0A6D2IGX5_9BRAS</name>
<dbReference type="InterPro" id="IPR055377">
    <property type="entry name" value="GH3_M"/>
</dbReference>
<dbReference type="InterPro" id="IPR004993">
    <property type="entry name" value="GH3"/>
</dbReference>
<dbReference type="Pfam" id="PF03321">
    <property type="entry name" value="GH3"/>
    <property type="match status" value="2"/>
</dbReference>
<organism evidence="5 6">
    <name type="scientific">Microthlaspi erraticum</name>
    <dbReference type="NCBI Taxonomy" id="1685480"/>
    <lineage>
        <taxon>Eukaryota</taxon>
        <taxon>Viridiplantae</taxon>
        <taxon>Streptophyta</taxon>
        <taxon>Embryophyta</taxon>
        <taxon>Tracheophyta</taxon>
        <taxon>Spermatophyta</taxon>
        <taxon>Magnoliopsida</taxon>
        <taxon>eudicotyledons</taxon>
        <taxon>Gunneridae</taxon>
        <taxon>Pentapetalae</taxon>
        <taxon>rosids</taxon>
        <taxon>malvids</taxon>
        <taxon>Brassicales</taxon>
        <taxon>Brassicaceae</taxon>
        <taxon>Coluteocarpeae</taxon>
        <taxon>Microthlaspi</taxon>
    </lineage>
</organism>
<dbReference type="PANTHER" id="PTHR31901">
    <property type="entry name" value="GH3 DOMAIN-CONTAINING PROTEIN"/>
    <property type="match status" value="1"/>
</dbReference>
<feature type="domain" description="GH3 middle" evidence="3">
    <location>
        <begin position="281"/>
        <end position="349"/>
    </location>
</feature>
<evidence type="ECO:0000313" key="6">
    <source>
        <dbReference type="Proteomes" id="UP000467841"/>
    </source>
</evidence>
<protein>
    <recommendedName>
        <fullName evidence="7">AMP-dependent synthetase/ligase domain-containing protein</fullName>
    </recommendedName>
</protein>
<comment type="caution">
    <text evidence="5">The sequence shown here is derived from an EMBL/GenBank/DDBJ whole genome shotgun (WGS) entry which is preliminary data.</text>
</comment>